<protein>
    <recommendedName>
        <fullName evidence="3">DUF967 domain protein</fullName>
    </recommendedName>
</protein>
<reference evidence="1 2" key="1">
    <citation type="journal article" date="2015" name="Genome Announc.">
        <title>Draft Genome Sequence and Gene Annotation of the Entomopathogenic Fungus Verticillium hemipterigenum.</title>
        <authorList>
            <person name="Horn F."/>
            <person name="Habel A."/>
            <person name="Scharf D.H."/>
            <person name="Dworschak J."/>
            <person name="Brakhage A.A."/>
            <person name="Guthke R."/>
            <person name="Hertweck C."/>
            <person name="Linde J."/>
        </authorList>
    </citation>
    <scope>NUCLEOTIDE SEQUENCE [LARGE SCALE GENOMIC DNA]</scope>
</reference>
<name>A0A0A1SQ26_9HYPO</name>
<dbReference type="SUPFAM" id="SSF143744">
    <property type="entry name" value="GlcG-like"/>
    <property type="match status" value="1"/>
</dbReference>
<evidence type="ECO:0000313" key="2">
    <source>
        <dbReference type="Proteomes" id="UP000039046"/>
    </source>
</evidence>
<keyword evidence="2" id="KW-1185">Reference proteome</keyword>
<accession>A0A0A1SQ26</accession>
<dbReference type="Gene3D" id="3.30.450.150">
    <property type="entry name" value="Haem-degrading domain"/>
    <property type="match status" value="1"/>
</dbReference>
<organism evidence="1 2">
    <name type="scientific">[Torrubiella] hemipterigena</name>
    <dbReference type="NCBI Taxonomy" id="1531966"/>
    <lineage>
        <taxon>Eukaryota</taxon>
        <taxon>Fungi</taxon>
        <taxon>Dikarya</taxon>
        <taxon>Ascomycota</taxon>
        <taxon>Pezizomycotina</taxon>
        <taxon>Sordariomycetes</taxon>
        <taxon>Hypocreomycetidae</taxon>
        <taxon>Hypocreales</taxon>
        <taxon>Clavicipitaceae</taxon>
        <taxon>Clavicipitaceae incertae sedis</taxon>
        <taxon>'Torrubiella' clade</taxon>
    </lineage>
</organism>
<dbReference type="Proteomes" id="UP000039046">
    <property type="component" value="Unassembled WGS sequence"/>
</dbReference>
<dbReference type="EMBL" id="CDHN01000001">
    <property type="protein sequence ID" value="CEJ80091.1"/>
    <property type="molecule type" value="Genomic_DNA"/>
</dbReference>
<dbReference type="Pfam" id="PF03928">
    <property type="entry name" value="HbpS-like"/>
    <property type="match status" value="1"/>
</dbReference>
<dbReference type="GO" id="GO:0006620">
    <property type="term" value="P:post-translational protein targeting to endoplasmic reticulum membrane"/>
    <property type="evidence" value="ECO:0007669"/>
    <property type="project" value="TreeGrafter"/>
</dbReference>
<dbReference type="AlphaFoldDB" id="A0A0A1SQ26"/>
<evidence type="ECO:0008006" key="3">
    <source>
        <dbReference type="Google" id="ProtNLM"/>
    </source>
</evidence>
<dbReference type="InterPro" id="IPR005624">
    <property type="entry name" value="PduO/GlcC-like"/>
</dbReference>
<evidence type="ECO:0000313" key="1">
    <source>
        <dbReference type="EMBL" id="CEJ80091.1"/>
    </source>
</evidence>
<dbReference type="HOGENOM" id="CLU_101036_1_0_1"/>
<dbReference type="STRING" id="1531966.A0A0A1SQ26"/>
<dbReference type="OrthoDB" id="2209940at2759"/>
<sequence length="198" mass="21101">MSQKVWTRKFPAGFGLEKALEATRNPGAAEPIVSPPENMEELASSDAGGPGFTLASFTTEDALELGHLLHARLLAFAPARSALINISTSGGAQTVYQSVTGSGTTPDNEIWVSRKRTTVLRFGVSSWMMGRKFAGDEPLFASKFGLDPEQAGKYAIHGGAIPIRVPGADGIVAVVIVSGLKQHEDHGVIAETIHKYWE</sequence>
<dbReference type="InterPro" id="IPR010371">
    <property type="entry name" value="YBR137W-like"/>
</dbReference>
<dbReference type="PANTHER" id="PTHR28255:SF1">
    <property type="entry name" value="UPF0303 PROTEIN YBR137W"/>
    <property type="match status" value="1"/>
</dbReference>
<proteinExistence type="predicted"/>
<gene>
    <name evidence="1" type="ORF">VHEMI00296</name>
</gene>
<dbReference type="PANTHER" id="PTHR28255">
    <property type="match status" value="1"/>
</dbReference>
<dbReference type="InterPro" id="IPR038084">
    <property type="entry name" value="PduO/GlcC-like_sf"/>
</dbReference>
<dbReference type="GO" id="GO:0072380">
    <property type="term" value="C:TRC complex"/>
    <property type="evidence" value="ECO:0007669"/>
    <property type="project" value="TreeGrafter"/>
</dbReference>